<dbReference type="CDD" id="cd10033">
    <property type="entry name" value="UDG_like"/>
    <property type="match status" value="1"/>
</dbReference>
<dbReference type="HOGENOM" id="CLU_075800_0_0_5"/>
<dbReference type="InterPro" id="IPR005122">
    <property type="entry name" value="Uracil-DNA_glycosylase-like"/>
</dbReference>
<dbReference type="PANTHER" id="PTHR42160:SF1">
    <property type="entry name" value="URACIL-DNA GLYCOSYLASE SUPERFAMILY PROTEIN"/>
    <property type="match status" value="1"/>
</dbReference>
<proteinExistence type="predicted"/>
<organism evidence="2 3">
    <name type="scientific">Parvularcula bermudensis (strain ATCC BAA-594 / HTCC2503 / KCTC 12087)</name>
    <dbReference type="NCBI Taxonomy" id="314260"/>
    <lineage>
        <taxon>Bacteria</taxon>
        <taxon>Pseudomonadati</taxon>
        <taxon>Pseudomonadota</taxon>
        <taxon>Alphaproteobacteria</taxon>
        <taxon>Parvularculales</taxon>
        <taxon>Parvularculaceae</taxon>
        <taxon>Parvularcula</taxon>
    </lineage>
</organism>
<dbReference type="AlphaFoldDB" id="E0TH75"/>
<protein>
    <recommendedName>
        <fullName evidence="1">Uracil-DNA glycosylase-like domain-containing protein</fullName>
    </recommendedName>
</protein>
<keyword evidence="3" id="KW-1185">Reference proteome</keyword>
<dbReference type="SUPFAM" id="SSF52141">
    <property type="entry name" value="Uracil-DNA glycosylase-like"/>
    <property type="match status" value="1"/>
</dbReference>
<reference evidence="2 3" key="2">
    <citation type="journal article" date="2011" name="J. Bacteriol.">
        <title>Complete genome sequence of strain HTCC2503T of Parvularcula bermudensis, the type species of the order "Parvularculales" in the class Alphaproteobacteria.</title>
        <authorList>
            <person name="Oh H.M."/>
            <person name="Kang I."/>
            <person name="Vergin K.L."/>
            <person name="Kang D."/>
            <person name="Rhee K.H."/>
            <person name="Giovannoni S.J."/>
            <person name="Cho J.C."/>
        </authorList>
    </citation>
    <scope>NUCLEOTIDE SEQUENCE [LARGE SCALE GENOMIC DNA]</scope>
    <source>
        <strain evidence="3">ATCC BAA-594 / HTCC2503 / KCTC 12087</strain>
    </source>
</reference>
<sequence length="184" mass="20556">MTARIGVFSQAPGNLAHQGGKPFLDPSGDRLRRWMGLTEDQFYGSGLIAIVPMAFCFPGYDGTGPTGRGGDRPPPRICAEKWRNEIMAMIDDRLEIVLLIGRYAQEWHLGKSAARRLSDAVGQWPSHFADADRGGELILPMPHPSWRNTAWLKRHPWFEAEVIPRLQRRIADVFAAAGQPLTAR</sequence>
<evidence type="ECO:0000313" key="3">
    <source>
        <dbReference type="Proteomes" id="UP000001302"/>
    </source>
</evidence>
<dbReference type="Pfam" id="PF03167">
    <property type="entry name" value="UDG"/>
    <property type="match status" value="1"/>
</dbReference>
<dbReference type="InterPro" id="IPR036895">
    <property type="entry name" value="Uracil-DNA_glycosylase-like_sf"/>
</dbReference>
<dbReference type="EMBL" id="CP002156">
    <property type="protein sequence ID" value="ADM09659.1"/>
    <property type="molecule type" value="Genomic_DNA"/>
</dbReference>
<dbReference type="InterPro" id="IPR047124">
    <property type="entry name" value="HI_0220.2"/>
</dbReference>
<dbReference type="SMART" id="SM00986">
    <property type="entry name" value="UDG"/>
    <property type="match status" value="1"/>
</dbReference>
<dbReference type="eggNOG" id="COG1573">
    <property type="taxonomic scope" value="Bacteria"/>
</dbReference>
<reference evidence="3" key="1">
    <citation type="submission" date="2010-08" db="EMBL/GenBank/DDBJ databases">
        <title>Genome sequence of Parvularcula bermudensis HTCC2503.</title>
        <authorList>
            <person name="Kang D.-M."/>
            <person name="Oh H.-M."/>
            <person name="Cho J.-C."/>
        </authorList>
    </citation>
    <scope>NUCLEOTIDE SEQUENCE [LARGE SCALE GENOMIC DNA]</scope>
    <source>
        <strain evidence="3">ATCC BAA-594 / HTCC2503 / KCTC 12087</strain>
    </source>
</reference>
<dbReference type="Proteomes" id="UP000001302">
    <property type="component" value="Chromosome"/>
</dbReference>
<dbReference type="SMART" id="SM00987">
    <property type="entry name" value="UreE_C"/>
    <property type="match status" value="1"/>
</dbReference>
<gene>
    <name evidence="2" type="ordered locus">PB2503_08019</name>
</gene>
<evidence type="ECO:0000313" key="2">
    <source>
        <dbReference type="EMBL" id="ADM09659.1"/>
    </source>
</evidence>
<dbReference type="PANTHER" id="PTHR42160">
    <property type="entry name" value="URACIL-DNA GLYCOSYLASE SUPERFAMILY PROTEIN"/>
    <property type="match status" value="1"/>
</dbReference>
<feature type="domain" description="Uracil-DNA glycosylase-like" evidence="1">
    <location>
        <begin position="2"/>
        <end position="167"/>
    </location>
</feature>
<evidence type="ECO:0000259" key="1">
    <source>
        <dbReference type="SMART" id="SM00986"/>
    </source>
</evidence>
<accession>E0TH75</accession>
<dbReference type="KEGG" id="pbr:PB2503_08019"/>
<name>E0TH75_PARBH</name>
<dbReference type="Gene3D" id="3.40.470.10">
    <property type="entry name" value="Uracil-DNA glycosylase-like domain"/>
    <property type="match status" value="1"/>
</dbReference>